<evidence type="ECO:0000313" key="2">
    <source>
        <dbReference type="Proteomes" id="UP001058860"/>
    </source>
</evidence>
<dbReference type="InterPro" id="IPR036410">
    <property type="entry name" value="HSP_DnaJ_Cys-rich_dom_sf"/>
</dbReference>
<accession>A0ABY5PD92</accession>
<protein>
    <submittedName>
        <fullName evidence="1">Uncharacterized protein</fullName>
    </submittedName>
</protein>
<reference evidence="2" key="1">
    <citation type="submission" date="2021-11" db="EMBL/GenBank/DDBJ databases">
        <title>Cultivation dependent microbiological survey of springs from the worlds oldest radium mine currently devoted to the extraction of radon-saturated water.</title>
        <authorList>
            <person name="Kapinusova G."/>
            <person name="Smrhova T."/>
            <person name="Strejcek M."/>
            <person name="Suman J."/>
            <person name="Jani K."/>
            <person name="Pajer P."/>
            <person name="Uhlik O."/>
        </authorList>
    </citation>
    <scope>NUCLEOTIDE SEQUENCE [LARGE SCALE GENOMIC DNA]</scope>
    <source>
        <strain evidence="2">J379</strain>
    </source>
</reference>
<keyword evidence="2" id="KW-1185">Reference proteome</keyword>
<dbReference type="SUPFAM" id="SSF57938">
    <property type="entry name" value="DnaJ/Hsp40 cysteine-rich domain"/>
    <property type="match status" value="1"/>
</dbReference>
<dbReference type="Proteomes" id="UP001058860">
    <property type="component" value="Chromosome"/>
</dbReference>
<sequence length="66" mass="6756">MTAAADETTEAPDGPIPCPPCRGTGKVISNFGGSPSTVDCPWCEGTGVFAPEHDAQAARREPDPDA</sequence>
<gene>
    <name evidence="1" type="ORF">LRS13_18375</name>
</gene>
<evidence type="ECO:0000313" key="1">
    <source>
        <dbReference type="EMBL" id="UUY02640.1"/>
    </source>
</evidence>
<proteinExistence type="predicted"/>
<dbReference type="RefSeq" id="WP_353863164.1">
    <property type="nucleotide sequence ID" value="NZ_CP088295.1"/>
</dbReference>
<organism evidence="1 2">
    <name type="scientific">Svornostia abyssi</name>
    <dbReference type="NCBI Taxonomy" id="2898438"/>
    <lineage>
        <taxon>Bacteria</taxon>
        <taxon>Bacillati</taxon>
        <taxon>Actinomycetota</taxon>
        <taxon>Thermoleophilia</taxon>
        <taxon>Solirubrobacterales</taxon>
        <taxon>Baekduiaceae</taxon>
        <taxon>Svornostia</taxon>
    </lineage>
</organism>
<name>A0ABY5PD92_9ACTN</name>
<dbReference type="EMBL" id="CP088295">
    <property type="protein sequence ID" value="UUY02640.1"/>
    <property type="molecule type" value="Genomic_DNA"/>
</dbReference>
<dbReference type="Gene3D" id="6.20.20.10">
    <property type="match status" value="1"/>
</dbReference>